<dbReference type="AlphaFoldDB" id="A0AAV2PXT3"/>
<name>A0AAV2PXT3_MEGNR</name>
<evidence type="ECO:0000313" key="2">
    <source>
        <dbReference type="Proteomes" id="UP001497623"/>
    </source>
</evidence>
<evidence type="ECO:0000313" key="1">
    <source>
        <dbReference type="EMBL" id="CAL4066938.1"/>
    </source>
</evidence>
<feature type="non-terminal residue" evidence="1">
    <location>
        <position position="1"/>
    </location>
</feature>
<comment type="caution">
    <text evidence="1">The sequence shown here is derived from an EMBL/GenBank/DDBJ whole genome shotgun (WGS) entry which is preliminary data.</text>
</comment>
<proteinExistence type="predicted"/>
<feature type="non-terminal residue" evidence="1">
    <location>
        <position position="127"/>
    </location>
</feature>
<protein>
    <submittedName>
        <fullName evidence="1">Uncharacterized protein</fullName>
    </submittedName>
</protein>
<organism evidence="1 2">
    <name type="scientific">Meganyctiphanes norvegica</name>
    <name type="common">Northern krill</name>
    <name type="synonym">Thysanopoda norvegica</name>
    <dbReference type="NCBI Taxonomy" id="48144"/>
    <lineage>
        <taxon>Eukaryota</taxon>
        <taxon>Metazoa</taxon>
        <taxon>Ecdysozoa</taxon>
        <taxon>Arthropoda</taxon>
        <taxon>Crustacea</taxon>
        <taxon>Multicrustacea</taxon>
        <taxon>Malacostraca</taxon>
        <taxon>Eumalacostraca</taxon>
        <taxon>Eucarida</taxon>
        <taxon>Euphausiacea</taxon>
        <taxon>Euphausiidae</taxon>
        <taxon>Meganyctiphanes</taxon>
    </lineage>
</organism>
<dbReference type="Proteomes" id="UP001497623">
    <property type="component" value="Unassembled WGS sequence"/>
</dbReference>
<gene>
    <name evidence="1" type="ORF">MNOR_LOCUS6036</name>
</gene>
<accession>A0AAV2PXT3</accession>
<reference evidence="1 2" key="1">
    <citation type="submission" date="2024-05" db="EMBL/GenBank/DDBJ databases">
        <authorList>
            <person name="Wallberg A."/>
        </authorList>
    </citation>
    <scope>NUCLEOTIDE SEQUENCE [LARGE SCALE GENOMIC DNA]</scope>
</reference>
<keyword evidence="2" id="KW-1185">Reference proteome</keyword>
<dbReference type="EMBL" id="CAXKWB010002418">
    <property type="protein sequence ID" value="CAL4066938.1"/>
    <property type="molecule type" value="Genomic_DNA"/>
</dbReference>
<sequence length="127" mass="14691">RDINENEAYSEFEYWLLDTHPAPGEIIIAMSKRGEHSVDTGQDRVDYLFMGLATLEHMVKGMKLLEAPHGNDAHISVIEGPWEDVLLIVIPHLRHFKEFSDMFCYERGYKTQYFIANILCFPAMCPN</sequence>